<dbReference type="Proteomes" id="UP000604825">
    <property type="component" value="Unassembled WGS sequence"/>
</dbReference>
<organism evidence="2 3">
    <name type="scientific">Miscanthus lutarioriparius</name>
    <dbReference type="NCBI Taxonomy" id="422564"/>
    <lineage>
        <taxon>Eukaryota</taxon>
        <taxon>Viridiplantae</taxon>
        <taxon>Streptophyta</taxon>
        <taxon>Embryophyta</taxon>
        <taxon>Tracheophyta</taxon>
        <taxon>Spermatophyta</taxon>
        <taxon>Magnoliopsida</taxon>
        <taxon>Liliopsida</taxon>
        <taxon>Poales</taxon>
        <taxon>Poaceae</taxon>
        <taxon>PACMAD clade</taxon>
        <taxon>Panicoideae</taxon>
        <taxon>Andropogonodae</taxon>
        <taxon>Andropogoneae</taxon>
        <taxon>Saccharinae</taxon>
        <taxon>Miscanthus</taxon>
    </lineage>
</organism>
<reference evidence="2" key="1">
    <citation type="submission" date="2020-10" db="EMBL/GenBank/DDBJ databases">
        <authorList>
            <person name="Han B."/>
            <person name="Lu T."/>
            <person name="Zhao Q."/>
            <person name="Huang X."/>
            <person name="Zhao Y."/>
        </authorList>
    </citation>
    <scope>NUCLEOTIDE SEQUENCE</scope>
</reference>
<dbReference type="PANTHER" id="PTHR46148:SF52">
    <property type="entry name" value="OS04G0603800 PROTEIN"/>
    <property type="match status" value="1"/>
</dbReference>
<sequence>MMVSVCQHLHRAQQRMKAQADMSRSEQTFVVGDFVYLKLQPYVQSSLVPQAHQKLSFRYFGPYKVIDCIGSVAYKLELPPSSSIHPVFHVSLLKPAPSTKYIVSPSLPNIDDNLQVPKAVLQRRLQNQHEASVP</sequence>
<keyword evidence="3" id="KW-1185">Reference proteome</keyword>
<dbReference type="PANTHER" id="PTHR46148">
    <property type="entry name" value="CHROMO DOMAIN-CONTAINING PROTEIN"/>
    <property type="match status" value="1"/>
</dbReference>
<comment type="caution">
    <text evidence="2">The sequence shown here is derived from an EMBL/GenBank/DDBJ whole genome shotgun (WGS) entry which is preliminary data.</text>
</comment>
<evidence type="ECO:0000313" key="3">
    <source>
        <dbReference type="Proteomes" id="UP000604825"/>
    </source>
</evidence>
<feature type="domain" description="Tf2-1-like SH3-like" evidence="1">
    <location>
        <begin position="32"/>
        <end position="95"/>
    </location>
</feature>
<dbReference type="AlphaFoldDB" id="A0A811PLP1"/>
<gene>
    <name evidence="2" type="ORF">NCGR_LOCUS32488</name>
</gene>
<name>A0A811PLP1_9POAL</name>
<accession>A0A811PLP1</accession>
<evidence type="ECO:0000259" key="1">
    <source>
        <dbReference type="Pfam" id="PF24626"/>
    </source>
</evidence>
<protein>
    <recommendedName>
        <fullName evidence="1">Tf2-1-like SH3-like domain-containing protein</fullName>
    </recommendedName>
</protein>
<proteinExistence type="predicted"/>
<dbReference type="Pfam" id="PF24626">
    <property type="entry name" value="SH3_Tf2-1"/>
    <property type="match status" value="1"/>
</dbReference>
<dbReference type="InterPro" id="IPR056924">
    <property type="entry name" value="SH3_Tf2-1"/>
</dbReference>
<dbReference type="OrthoDB" id="786789at2759"/>
<dbReference type="EMBL" id="CAJGYO010000007">
    <property type="protein sequence ID" value="CAD6248347.1"/>
    <property type="molecule type" value="Genomic_DNA"/>
</dbReference>
<evidence type="ECO:0000313" key="2">
    <source>
        <dbReference type="EMBL" id="CAD6248347.1"/>
    </source>
</evidence>